<gene>
    <name evidence="1" type="ORF">A4H96_11080</name>
</gene>
<keyword evidence="2" id="KW-1185">Reference proteome</keyword>
<reference evidence="1 2" key="1">
    <citation type="submission" date="2016-04" db="EMBL/GenBank/DDBJ databases">
        <title>Acidithiobacillus ferrooxidans genome sequencing and assembly.</title>
        <authorList>
            <person name="Zhou Z."/>
        </authorList>
    </citation>
    <scope>NUCLEOTIDE SEQUENCE [LARGE SCALE GENOMIC DNA]</scope>
    <source>
        <strain evidence="1 2">BY0502</strain>
    </source>
</reference>
<dbReference type="AlphaFoldDB" id="A0A179BC69"/>
<dbReference type="RefSeq" id="WP_081258121.1">
    <property type="nucleotide sequence ID" value="NZ_LVXZ01000148.1"/>
</dbReference>
<dbReference type="Gene3D" id="3.40.50.450">
    <property type="match status" value="1"/>
</dbReference>
<organism evidence="1 2">
    <name type="scientific">Acidithiobacillus ferrooxidans</name>
    <name type="common">Thiobacillus ferrooxidans</name>
    <dbReference type="NCBI Taxonomy" id="920"/>
    <lineage>
        <taxon>Bacteria</taxon>
        <taxon>Pseudomonadati</taxon>
        <taxon>Pseudomonadota</taxon>
        <taxon>Acidithiobacillia</taxon>
        <taxon>Acidithiobacillales</taxon>
        <taxon>Acidithiobacillaceae</taxon>
        <taxon>Acidithiobacillus</taxon>
    </lineage>
</organism>
<dbReference type="Proteomes" id="UP000078302">
    <property type="component" value="Unassembled WGS sequence"/>
</dbReference>
<protein>
    <recommendedName>
        <fullName evidence="3">Nucleoside 2-deoxyribosyltransferase</fullName>
    </recommendedName>
</protein>
<dbReference type="EMBL" id="LVXZ01000148">
    <property type="protein sequence ID" value="OAP88939.1"/>
    <property type="molecule type" value="Genomic_DNA"/>
</dbReference>
<evidence type="ECO:0000313" key="1">
    <source>
        <dbReference type="EMBL" id="OAP88939.1"/>
    </source>
</evidence>
<evidence type="ECO:0000313" key="2">
    <source>
        <dbReference type="Proteomes" id="UP000078302"/>
    </source>
</evidence>
<accession>A0A179BC69</accession>
<proteinExistence type="predicted"/>
<name>A0A179BC69_ACIFR</name>
<sequence>MFHLLVSYEGWSENAGAIPTGRIYIDQSEQTLSEFRGENGVLNIDAVRRIPALLMTEIGGTGPSSVKIGHITSVSQGSRNTTLQYSTDSGVPSVSNSEFQALARQHGLSTGALNHTHWEIVDFDLYRLMLLRCQRNQLSPTVFSFEQAGSPQDNLVSVMMPFGAELTSVYASLQSAVQSIGMEARRADDLWEHQFVIQDIVSLIARSRVVICDCSDRNPNVFYEVGIAHSLGKEAILIAQTEADIPFDLRHIRYLKYLNNKEGLNILSREIAKRIQTILRNP</sequence>
<dbReference type="OrthoDB" id="5180013at2"/>
<comment type="caution">
    <text evidence="1">The sequence shown here is derived from an EMBL/GenBank/DDBJ whole genome shotgun (WGS) entry which is preliminary data.</text>
</comment>
<evidence type="ECO:0008006" key="3">
    <source>
        <dbReference type="Google" id="ProtNLM"/>
    </source>
</evidence>